<name>A0A955I9Y5_9BACT</name>
<dbReference type="GO" id="GO:0016987">
    <property type="term" value="F:sigma factor activity"/>
    <property type="evidence" value="ECO:0007669"/>
    <property type="project" value="UniProtKB-KW"/>
</dbReference>
<dbReference type="AlphaFoldDB" id="A0A955I9Y5"/>
<reference evidence="8" key="1">
    <citation type="submission" date="2020-04" db="EMBL/GenBank/DDBJ databases">
        <authorList>
            <person name="Zhang T."/>
        </authorList>
    </citation>
    <scope>NUCLEOTIDE SEQUENCE</scope>
    <source>
        <strain evidence="8">HKST-UBA17</strain>
    </source>
</reference>
<evidence type="ECO:0000256" key="3">
    <source>
        <dbReference type="ARBA" id="ARBA00023082"/>
    </source>
</evidence>
<evidence type="ECO:0000256" key="2">
    <source>
        <dbReference type="ARBA" id="ARBA00023015"/>
    </source>
</evidence>
<evidence type="ECO:0000313" key="9">
    <source>
        <dbReference type="Proteomes" id="UP000741282"/>
    </source>
</evidence>
<evidence type="ECO:0000256" key="1">
    <source>
        <dbReference type="ARBA" id="ARBA00010641"/>
    </source>
</evidence>
<dbReference type="EMBL" id="JAGQLN010000027">
    <property type="protein sequence ID" value="MCA9377218.1"/>
    <property type="molecule type" value="Genomic_DNA"/>
</dbReference>
<keyword evidence="3" id="KW-0731">Sigma factor</keyword>
<dbReference type="InterPro" id="IPR013325">
    <property type="entry name" value="RNA_pol_sigma_r2"/>
</dbReference>
<evidence type="ECO:0000256" key="4">
    <source>
        <dbReference type="ARBA" id="ARBA00023125"/>
    </source>
</evidence>
<dbReference type="InterPro" id="IPR014284">
    <property type="entry name" value="RNA_pol_sigma-70_dom"/>
</dbReference>
<comment type="caution">
    <text evidence="8">The sequence shown here is derived from an EMBL/GenBank/DDBJ whole genome shotgun (WGS) entry which is preliminary data.</text>
</comment>
<reference evidence="8" key="2">
    <citation type="journal article" date="2021" name="Microbiome">
        <title>Successional dynamics and alternative stable states in a saline activated sludge microbial community over 9 years.</title>
        <authorList>
            <person name="Wang Y."/>
            <person name="Ye J."/>
            <person name="Ju F."/>
            <person name="Liu L."/>
            <person name="Boyd J.A."/>
            <person name="Deng Y."/>
            <person name="Parks D.H."/>
            <person name="Jiang X."/>
            <person name="Yin X."/>
            <person name="Woodcroft B.J."/>
            <person name="Tyson G.W."/>
            <person name="Hugenholtz P."/>
            <person name="Polz M.F."/>
            <person name="Zhang T."/>
        </authorList>
    </citation>
    <scope>NUCLEOTIDE SEQUENCE</scope>
    <source>
        <strain evidence="8">HKST-UBA17</strain>
    </source>
</reference>
<evidence type="ECO:0000256" key="5">
    <source>
        <dbReference type="ARBA" id="ARBA00023163"/>
    </source>
</evidence>
<dbReference type="GO" id="GO:0003677">
    <property type="term" value="F:DNA binding"/>
    <property type="evidence" value="ECO:0007669"/>
    <property type="project" value="UniProtKB-KW"/>
</dbReference>
<dbReference type="Proteomes" id="UP000741282">
    <property type="component" value="Unassembled WGS sequence"/>
</dbReference>
<dbReference type="CDD" id="cd06171">
    <property type="entry name" value="Sigma70_r4"/>
    <property type="match status" value="1"/>
</dbReference>
<dbReference type="GO" id="GO:0006352">
    <property type="term" value="P:DNA-templated transcription initiation"/>
    <property type="evidence" value="ECO:0007669"/>
    <property type="project" value="InterPro"/>
</dbReference>
<dbReference type="Gene3D" id="1.10.10.10">
    <property type="entry name" value="Winged helix-like DNA-binding domain superfamily/Winged helix DNA-binding domain"/>
    <property type="match status" value="1"/>
</dbReference>
<feature type="domain" description="RNA polymerase sigma-70 region 4" evidence="7">
    <location>
        <begin position="121"/>
        <end position="168"/>
    </location>
</feature>
<dbReference type="InterPro" id="IPR013324">
    <property type="entry name" value="RNA_pol_sigma_r3/r4-like"/>
</dbReference>
<dbReference type="Gene3D" id="1.10.1740.10">
    <property type="match status" value="1"/>
</dbReference>
<keyword evidence="2" id="KW-0805">Transcription regulation</keyword>
<evidence type="ECO:0000259" key="6">
    <source>
        <dbReference type="Pfam" id="PF04542"/>
    </source>
</evidence>
<accession>A0A955I9Y5</accession>
<keyword evidence="5" id="KW-0804">Transcription</keyword>
<comment type="similarity">
    <text evidence="1">Belongs to the sigma-70 factor family. ECF subfamily.</text>
</comment>
<dbReference type="InterPro" id="IPR039425">
    <property type="entry name" value="RNA_pol_sigma-70-like"/>
</dbReference>
<dbReference type="NCBIfam" id="TIGR02937">
    <property type="entry name" value="sigma70-ECF"/>
    <property type="match status" value="1"/>
</dbReference>
<dbReference type="SUPFAM" id="SSF88659">
    <property type="entry name" value="Sigma3 and sigma4 domains of RNA polymerase sigma factors"/>
    <property type="match status" value="1"/>
</dbReference>
<proteinExistence type="inferred from homology"/>
<dbReference type="InterPro" id="IPR036388">
    <property type="entry name" value="WH-like_DNA-bd_sf"/>
</dbReference>
<protein>
    <submittedName>
        <fullName evidence="8">RNA polymerase sigma factor</fullName>
    </submittedName>
</protein>
<keyword evidence="4" id="KW-0238">DNA-binding</keyword>
<dbReference type="SUPFAM" id="SSF88946">
    <property type="entry name" value="Sigma2 domain of RNA polymerase sigma factors"/>
    <property type="match status" value="1"/>
</dbReference>
<evidence type="ECO:0000313" key="8">
    <source>
        <dbReference type="EMBL" id="MCA9377218.1"/>
    </source>
</evidence>
<organism evidence="8 9">
    <name type="scientific">Candidatus Dojkabacteria bacterium</name>
    <dbReference type="NCBI Taxonomy" id="2099670"/>
    <lineage>
        <taxon>Bacteria</taxon>
        <taxon>Candidatus Dojkabacteria</taxon>
    </lineage>
</organism>
<evidence type="ECO:0000259" key="7">
    <source>
        <dbReference type="Pfam" id="PF04545"/>
    </source>
</evidence>
<gene>
    <name evidence="8" type="ORF">KC685_04855</name>
</gene>
<dbReference type="Pfam" id="PF04545">
    <property type="entry name" value="Sigma70_r4"/>
    <property type="match status" value="1"/>
</dbReference>
<dbReference type="PANTHER" id="PTHR43133">
    <property type="entry name" value="RNA POLYMERASE ECF-TYPE SIGMA FACTO"/>
    <property type="match status" value="1"/>
</dbReference>
<dbReference type="InterPro" id="IPR007627">
    <property type="entry name" value="RNA_pol_sigma70_r2"/>
</dbReference>
<dbReference type="PANTHER" id="PTHR43133:SF8">
    <property type="entry name" value="RNA POLYMERASE SIGMA FACTOR HI_1459-RELATED"/>
    <property type="match status" value="1"/>
</dbReference>
<sequence length="174" mass="20713">MDRQNQKLFEQNYVKFREHIYWYIYKKTGKKELAEDLTADTFIKLFEHPEVMRDRDENGIKAWLFTVSRNKLYDSYRKKSVSKGKVDVEDEIFEIIASDDVDYIGELISEENSKQLIQSFSVLSVEEKEILELRYKEEMKFSEIGEIVGKKEGAVKMLLYRAMEKLKEELEGKI</sequence>
<dbReference type="InterPro" id="IPR007630">
    <property type="entry name" value="RNA_pol_sigma70_r4"/>
</dbReference>
<dbReference type="Pfam" id="PF04542">
    <property type="entry name" value="Sigma70_r2"/>
    <property type="match status" value="1"/>
</dbReference>
<feature type="domain" description="RNA polymerase sigma-70 region 2" evidence="6">
    <location>
        <begin position="15"/>
        <end position="80"/>
    </location>
</feature>